<keyword evidence="12" id="KW-0328">Glycosyltransferase</keyword>
<feature type="site" description="Transition state stabilizer" evidence="9">
    <location>
        <position position="210"/>
    </location>
</feature>
<reference evidence="12 13" key="1">
    <citation type="submission" date="2018-03" db="EMBL/GenBank/DDBJ databases">
        <authorList>
            <person name="Keele B.F."/>
        </authorList>
    </citation>
    <scope>NUCLEOTIDE SEQUENCE [LARGE SCALE GENOMIC DNA]</scope>
    <source>
        <strain evidence="12 13">CECT 8504</strain>
    </source>
</reference>
<evidence type="ECO:0000256" key="6">
    <source>
        <dbReference type="ARBA" id="ARBA00031445"/>
    </source>
</evidence>
<dbReference type="OrthoDB" id="9789797at2"/>
<feature type="domain" description="3-deoxy-D-manno-octulosonic-acid transferase N-terminal" evidence="11">
    <location>
        <begin position="38"/>
        <end position="211"/>
    </location>
</feature>
<protein>
    <recommendedName>
        <fullName evidence="4 10">3-deoxy-D-manno-octulosonic acid transferase</fullName>
        <shortName evidence="10">Kdo transferase</shortName>
        <ecNumber evidence="3 10">2.4.99.12</ecNumber>
    </recommendedName>
    <alternativeName>
        <fullName evidence="6 10">Lipid IV(A) 3-deoxy-D-manno-octulosonic acid transferase</fullName>
    </alternativeName>
</protein>
<dbReference type="PANTHER" id="PTHR42755">
    <property type="entry name" value="3-DEOXY-MANNO-OCTULOSONATE CYTIDYLYLTRANSFERASE"/>
    <property type="match status" value="1"/>
</dbReference>
<organism evidence="12 13">
    <name type="scientific">Palleronia abyssalis</name>
    <dbReference type="NCBI Taxonomy" id="1501240"/>
    <lineage>
        <taxon>Bacteria</taxon>
        <taxon>Pseudomonadati</taxon>
        <taxon>Pseudomonadota</taxon>
        <taxon>Alphaproteobacteria</taxon>
        <taxon>Rhodobacterales</taxon>
        <taxon>Roseobacteraceae</taxon>
        <taxon>Palleronia</taxon>
    </lineage>
</organism>
<comment type="similarity">
    <text evidence="10">Belongs to the glycosyltransferase group 1 family.</text>
</comment>
<evidence type="ECO:0000259" key="11">
    <source>
        <dbReference type="Pfam" id="PF04413"/>
    </source>
</evidence>
<comment type="catalytic activity">
    <reaction evidence="7 10">
        <text>lipid IVA (E. coli) + CMP-3-deoxy-beta-D-manno-octulosonate = alpha-Kdo-(2-&gt;6)-lipid IVA (E. coli) + CMP + H(+)</text>
        <dbReference type="Rhea" id="RHEA:28066"/>
        <dbReference type="ChEBI" id="CHEBI:15378"/>
        <dbReference type="ChEBI" id="CHEBI:58603"/>
        <dbReference type="ChEBI" id="CHEBI:60364"/>
        <dbReference type="ChEBI" id="CHEBI:60377"/>
        <dbReference type="ChEBI" id="CHEBI:85987"/>
        <dbReference type="EC" id="2.4.99.12"/>
    </reaction>
</comment>
<evidence type="ECO:0000256" key="5">
    <source>
        <dbReference type="ARBA" id="ARBA00022679"/>
    </source>
</evidence>
<evidence type="ECO:0000256" key="4">
    <source>
        <dbReference type="ARBA" id="ARBA00019077"/>
    </source>
</evidence>
<evidence type="ECO:0000256" key="1">
    <source>
        <dbReference type="ARBA" id="ARBA00003394"/>
    </source>
</evidence>
<sequence length="407" mass="43833">MRGGLRLTAIGGAERLIWPLIARRTRRRFVRNGGPPDRWSERLGHTHGRPDGAVIWVHAVSVGEMMSALPLIDAILDARPDAHVLLTTTTASSAALAGMRLPDRALHRFAPIDHPAAVRRFLDHWAPERAVFLESELWPTQIAALYRRGIPLALASARISARAAKGWGRSPRLARAVFGRIGLILAQDADTAERARSLGAPRVEIGGSLKLASAKLPVDPEERARFADAIGTSPVWVAASTHPGEEEIVLRAQDRILTARPGTICILAPRHKERGDEVSILLTEPARRSRGGLPRPGRVYLADSYGELGLWFSLTGTVFLGGSMIPGIGGHNPLEPAGFGCRIITGPHTENATADFTTLAREGRVTRVRDDMELATAVLATLDTAPDAGLTGDPDRARRIAAACLTL</sequence>
<dbReference type="GO" id="GO:0009244">
    <property type="term" value="P:lipopolysaccharide core region biosynthetic process"/>
    <property type="evidence" value="ECO:0007669"/>
    <property type="project" value="UniProtKB-UniRule"/>
</dbReference>
<name>A0A2R8BRJ1_9RHOB</name>
<dbReference type="GO" id="GO:0009245">
    <property type="term" value="P:lipid A biosynthetic process"/>
    <property type="evidence" value="ECO:0007669"/>
    <property type="project" value="TreeGrafter"/>
</dbReference>
<evidence type="ECO:0000256" key="10">
    <source>
        <dbReference type="RuleBase" id="RU365103"/>
    </source>
</evidence>
<gene>
    <name evidence="12" type="primary">waaA_1</name>
    <name evidence="12" type="ORF">PAA8504_00546</name>
</gene>
<comment type="pathway">
    <text evidence="2 10">Bacterial outer membrane biogenesis; LPS core biosynthesis.</text>
</comment>
<feature type="site" description="Transition state stabilizer" evidence="9">
    <location>
        <position position="134"/>
    </location>
</feature>
<evidence type="ECO:0000256" key="2">
    <source>
        <dbReference type="ARBA" id="ARBA00004713"/>
    </source>
</evidence>
<dbReference type="Proteomes" id="UP000244912">
    <property type="component" value="Unassembled WGS sequence"/>
</dbReference>
<dbReference type="Gene3D" id="3.40.50.11720">
    <property type="entry name" value="3-Deoxy-D-manno-octulosonic-acid transferase, N-terminal domain"/>
    <property type="match status" value="1"/>
</dbReference>
<evidence type="ECO:0000313" key="13">
    <source>
        <dbReference type="Proteomes" id="UP000244912"/>
    </source>
</evidence>
<accession>A0A2R8BRJ1</accession>
<dbReference type="AlphaFoldDB" id="A0A2R8BRJ1"/>
<dbReference type="UniPathway" id="UPA00958"/>
<dbReference type="RefSeq" id="WP_108892596.1">
    <property type="nucleotide sequence ID" value="NZ_ONZF01000001.1"/>
</dbReference>
<dbReference type="EMBL" id="ONZF01000001">
    <property type="protein sequence ID" value="SPJ22748.1"/>
    <property type="molecule type" value="Genomic_DNA"/>
</dbReference>
<evidence type="ECO:0000256" key="3">
    <source>
        <dbReference type="ARBA" id="ARBA00012621"/>
    </source>
</evidence>
<dbReference type="InterPro" id="IPR038107">
    <property type="entry name" value="Glycos_transf_N_sf"/>
</dbReference>
<keyword evidence="5 10" id="KW-0808">Transferase</keyword>
<keyword evidence="10" id="KW-0472">Membrane</keyword>
<dbReference type="Gene3D" id="3.40.50.2000">
    <property type="entry name" value="Glycogen Phosphorylase B"/>
    <property type="match status" value="1"/>
</dbReference>
<dbReference type="PANTHER" id="PTHR42755:SF1">
    <property type="entry name" value="3-DEOXY-D-MANNO-OCTULOSONIC ACID TRANSFERASE, MITOCHONDRIAL-RELATED"/>
    <property type="match status" value="1"/>
</dbReference>
<dbReference type="InterPro" id="IPR039901">
    <property type="entry name" value="Kdotransferase"/>
</dbReference>
<comment type="subcellular location">
    <subcellularLocation>
        <location evidence="10">Cell membrane</location>
    </subcellularLocation>
</comment>
<dbReference type="Pfam" id="PF04413">
    <property type="entry name" value="Glycos_transf_N"/>
    <property type="match status" value="1"/>
</dbReference>
<evidence type="ECO:0000256" key="8">
    <source>
        <dbReference type="PIRSR" id="PIRSR639901-1"/>
    </source>
</evidence>
<evidence type="ECO:0000256" key="9">
    <source>
        <dbReference type="PIRSR" id="PIRSR639901-2"/>
    </source>
</evidence>
<keyword evidence="13" id="KW-1185">Reference proteome</keyword>
<dbReference type="EC" id="2.4.99.12" evidence="3 10"/>
<keyword evidence="10" id="KW-1003">Cell membrane</keyword>
<feature type="active site" description="Proton acceptor" evidence="8">
    <location>
        <position position="64"/>
    </location>
</feature>
<comment type="function">
    <text evidence="1 10">Involved in lipopolysaccharide (LPS) biosynthesis. Catalyzes the transfer of 3-deoxy-D-manno-octulosonate (Kdo) residue(s) from CMP-Kdo to lipid IV(A), the tetraacyldisaccharide-1,4'-bisphosphate precursor of lipid A.</text>
</comment>
<dbReference type="GO" id="GO:0005886">
    <property type="term" value="C:plasma membrane"/>
    <property type="evidence" value="ECO:0007669"/>
    <property type="project" value="UniProtKB-SubCell"/>
</dbReference>
<dbReference type="GO" id="GO:0043842">
    <property type="term" value="F:Kdo transferase activity"/>
    <property type="evidence" value="ECO:0007669"/>
    <property type="project" value="UniProtKB-EC"/>
</dbReference>
<evidence type="ECO:0000313" key="12">
    <source>
        <dbReference type="EMBL" id="SPJ22748.1"/>
    </source>
</evidence>
<keyword evidence="10" id="KW-0448">Lipopolysaccharide biosynthesis</keyword>
<dbReference type="InterPro" id="IPR007507">
    <property type="entry name" value="Glycos_transf_N"/>
</dbReference>
<proteinExistence type="inferred from homology"/>
<evidence type="ECO:0000256" key="7">
    <source>
        <dbReference type="ARBA" id="ARBA00049183"/>
    </source>
</evidence>